<keyword evidence="1" id="KW-0812">Transmembrane</keyword>
<evidence type="ECO:0000313" key="3">
    <source>
        <dbReference type="Proteomes" id="UP000307440"/>
    </source>
</evidence>
<accession>A0A5C3L1H1</accession>
<gene>
    <name evidence="2" type="ORF">FA15DRAFT_706666</name>
</gene>
<feature type="transmembrane region" description="Helical" evidence="1">
    <location>
        <begin position="54"/>
        <end position="76"/>
    </location>
</feature>
<keyword evidence="3" id="KW-1185">Reference proteome</keyword>
<dbReference type="EMBL" id="ML210250">
    <property type="protein sequence ID" value="TFK22068.1"/>
    <property type="molecule type" value="Genomic_DNA"/>
</dbReference>
<sequence length="148" mass="16879">MANLISSSARCSECCGESLGLDETQRLLVFLLGVHCALFFMGSYMMIKRFKRGTMFFVLFGSSILLFVLATAFSGLHLHQYVKTELKKQLQYDPMNIPFFWDFGGPESLSAIVTVNFMIWIADGVIIYRCWLVWAKSLSLLFQLSCLF</sequence>
<dbReference type="Proteomes" id="UP000307440">
    <property type="component" value="Unassembled WGS sequence"/>
</dbReference>
<protein>
    <submittedName>
        <fullName evidence="2">Uncharacterized protein</fullName>
    </submittedName>
</protein>
<dbReference type="AlphaFoldDB" id="A0A5C3L1H1"/>
<reference evidence="2 3" key="1">
    <citation type="journal article" date="2019" name="Nat. Ecol. Evol.">
        <title>Megaphylogeny resolves global patterns of mushroom evolution.</title>
        <authorList>
            <person name="Varga T."/>
            <person name="Krizsan K."/>
            <person name="Foldi C."/>
            <person name="Dima B."/>
            <person name="Sanchez-Garcia M."/>
            <person name="Sanchez-Ramirez S."/>
            <person name="Szollosi G.J."/>
            <person name="Szarkandi J.G."/>
            <person name="Papp V."/>
            <person name="Albert L."/>
            <person name="Andreopoulos W."/>
            <person name="Angelini C."/>
            <person name="Antonin V."/>
            <person name="Barry K.W."/>
            <person name="Bougher N.L."/>
            <person name="Buchanan P."/>
            <person name="Buyck B."/>
            <person name="Bense V."/>
            <person name="Catcheside P."/>
            <person name="Chovatia M."/>
            <person name="Cooper J."/>
            <person name="Damon W."/>
            <person name="Desjardin D."/>
            <person name="Finy P."/>
            <person name="Geml J."/>
            <person name="Haridas S."/>
            <person name="Hughes K."/>
            <person name="Justo A."/>
            <person name="Karasinski D."/>
            <person name="Kautmanova I."/>
            <person name="Kiss B."/>
            <person name="Kocsube S."/>
            <person name="Kotiranta H."/>
            <person name="LaButti K.M."/>
            <person name="Lechner B.E."/>
            <person name="Liimatainen K."/>
            <person name="Lipzen A."/>
            <person name="Lukacs Z."/>
            <person name="Mihaltcheva S."/>
            <person name="Morgado L.N."/>
            <person name="Niskanen T."/>
            <person name="Noordeloos M.E."/>
            <person name="Ohm R.A."/>
            <person name="Ortiz-Santana B."/>
            <person name="Ovrebo C."/>
            <person name="Racz N."/>
            <person name="Riley R."/>
            <person name="Savchenko A."/>
            <person name="Shiryaev A."/>
            <person name="Soop K."/>
            <person name="Spirin V."/>
            <person name="Szebenyi C."/>
            <person name="Tomsovsky M."/>
            <person name="Tulloss R.E."/>
            <person name="Uehling J."/>
            <person name="Grigoriev I.V."/>
            <person name="Vagvolgyi C."/>
            <person name="Papp T."/>
            <person name="Martin F.M."/>
            <person name="Miettinen O."/>
            <person name="Hibbett D.S."/>
            <person name="Nagy L.G."/>
        </authorList>
    </citation>
    <scope>NUCLEOTIDE SEQUENCE [LARGE SCALE GENOMIC DNA]</scope>
    <source>
        <strain evidence="2 3">CBS 121175</strain>
    </source>
</reference>
<organism evidence="2 3">
    <name type="scientific">Coprinopsis marcescibilis</name>
    <name type="common">Agaric fungus</name>
    <name type="synonym">Psathyrella marcescibilis</name>
    <dbReference type="NCBI Taxonomy" id="230819"/>
    <lineage>
        <taxon>Eukaryota</taxon>
        <taxon>Fungi</taxon>
        <taxon>Dikarya</taxon>
        <taxon>Basidiomycota</taxon>
        <taxon>Agaricomycotina</taxon>
        <taxon>Agaricomycetes</taxon>
        <taxon>Agaricomycetidae</taxon>
        <taxon>Agaricales</taxon>
        <taxon>Agaricineae</taxon>
        <taxon>Psathyrellaceae</taxon>
        <taxon>Coprinopsis</taxon>
    </lineage>
</organism>
<feature type="transmembrane region" description="Helical" evidence="1">
    <location>
        <begin position="27"/>
        <end position="47"/>
    </location>
</feature>
<name>A0A5C3L1H1_COPMA</name>
<dbReference type="OrthoDB" id="3259206at2759"/>
<keyword evidence="1" id="KW-0472">Membrane</keyword>
<feature type="transmembrane region" description="Helical" evidence="1">
    <location>
        <begin position="109"/>
        <end position="131"/>
    </location>
</feature>
<evidence type="ECO:0000313" key="2">
    <source>
        <dbReference type="EMBL" id="TFK22068.1"/>
    </source>
</evidence>
<proteinExistence type="predicted"/>
<keyword evidence="1" id="KW-1133">Transmembrane helix</keyword>
<evidence type="ECO:0000256" key="1">
    <source>
        <dbReference type="SAM" id="Phobius"/>
    </source>
</evidence>